<gene>
    <name evidence="1" type="ORF">GCM10009097_49860</name>
</gene>
<name>A0ABN1CU84_9BURK</name>
<comment type="caution">
    <text evidence="1">The sequence shown here is derived from an EMBL/GenBank/DDBJ whole genome shotgun (WGS) entry which is preliminary data.</text>
</comment>
<protein>
    <submittedName>
        <fullName evidence="1">Uncharacterized protein</fullName>
    </submittedName>
</protein>
<sequence length="222" mass="24761">MIMQATGLIAVWLHVPPHREEEFHAWYELEHIPQVVGLDGFVSGRRYYCDDAFPKFLALYETRDESVEDSPGFQHVVTHPTPWSGRIWTFFGKDRIRQNLARLASVAHGGHPDPGAVLLRAFRAPRPLAEADGLEQGRASAEIPGCTGYRLFRQVRDPGRYLEIFDFAAPEQAAEPALAAFFDRPARRRFDDGARDVVRHVYAATGTPLVKGRGVRGAGSPG</sequence>
<keyword evidence="2" id="KW-1185">Reference proteome</keyword>
<dbReference type="Proteomes" id="UP001501706">
    <property type="component" value="Unassembled WGS sequence"/>
</dbReference>
<evidence type="ECO:0000313" key="2">
    <source>
        <dbReference type="Proteomes" id="UP001501706"/>
    </source>
</evidence>
<evidence type="ECO:0000313" key="1">
    <source>
        <dbReference type="EMBL" id="GAA0526347.1"/>
    </source>
</evidence>
<accession>A0ABN1CU84</accession>
<proteinExistence type="predicted"/>
<dbReference type="InterPro" id="IPR011008">
    <property type="entry name" value="Dimeric_a/b-barrel"/>
</dbReference>
<dbReference type="SUPFAM" id="SSF54909">
    <property type="entry name" value="Dimeric alpha+beta barrel"/>
    <property type="match status" value="2"/>
</dbReference>
<organism evidence="1 2">
    <name type="scientific">Pigmentiphaga daeguensis</name>
    <dbReference type="NCBI Taxonomy" id="414049"/>
    <lineage>
        <taxon>Bacteria</taxon>
        <taxon>Pseudomonadati</taxon>
        <taxon>Pseudomonadota</taxon>
        <taxon>Betaproteobacteria</taxon>
        <taxon>Burkholderiales</taxon>
        <taxon>Alcaligenaceae</taxon>
        <taxon>Pigmentiphaga</taxon>
    </lineage>
</organism>
<dbReference type="EMBL" id="BAAAEN010000027">
    <property type="protein sequence ID" value="GAA0526347.1"/>
    <property type="molecule type" value="Genomic_DNA"/>
</dbReference>
<reference evidence="1 2" key="1">
    <citation type="journal article" date="2019" name="Int. J. Syst. Evol. Microbiol.">
        <title>The Global Catalogue of Microorganisms (GCM) 10K type strain sequencing project: providing services to taxonomists for standard genome sequencing and annotation.</title>
        <authorList>
            <consortium name="The Broad Institute Genomics Platform"/>
            <consortium name="The Broad Institute Genome Sequencing Center for Infectious Disease"/>
            <person name="Wu L."/>
            <person name="Ma J."/>
        </authorList>
    </citation>
    <scope>NUCLEOTIDE SEQUENCE [LARGE SCALE GENOMIC DNA]</scope>
    <source>
        <strain evidence="1 2">JCM 14330</strain>
    </source>
</reference>